<evidence type="ECO:0000256" key="1">
    <source>
        <dbReference type="SAM" id="MobiDB-lite"/>
    </source>
</evidence>
<name>A0A8X6MYM9_NEPPI</name>
<protein>
    <submittedName>
        <fullName evidence="2">Uncharacterized protein</fullName>
    </submittedName>
</protein>
<reference evidence="2" key="1">
    <citation type="submission" date="2020-08" db="EMBL/GenBank/DDBJ databases">
        <title>Multicomponent nature underlies the extraordinary mechanical properties of spider dragline silk.</title>
        <authorList>
            <person name="Kono N."/>
            <person name="Nakamura H."/>
            <person name="Mori M."/>
            <person name="Yoshida Y."/>
            <person name="Ohtoshi R."/>
            <person name="Malay A.D."/>
            <person name="Moran D.A.P."/>
            <person name="Tomita M."/>
            <person name="Numata K."/>
            <person name="Arakawa K."/>
        </authorList>
    </citation>
    <scope>NUCLEOTIDE SEQUENCE</scope>
</reference>
<keyword evidence="3" id="KW-1185">Reference proteome</keyword>
<organism evidence="2 3">
    <name type="scientific">Nephila pilipes</name>
    <name type="common">Giant wood spider</name>
    <name type="synonym">Nephila maculata</name>
    <dbReference type="NCBI Taxonomy" id="299642"/>
    <lineage>
        <taxon>Eukaryota</taxon>
        <taxon>Metazoa</taxon>
        <taxon>Ecdysozoa</taxon>
        <taxon>Arthropoda</taxon>
        <taxon>Chelicerata</taxon>
        <taxon>Arachnida</taxon>
        <taxon>Araneae</taxon>
        <taxon>Araneomorphae</taxon>
        <taxon>Entelegynae</taxon>
        <taxon>Araneoidea</taxon>
        <taxon>Nephilidae</taxon>
        <taxon>Nephila</taxon>
    </lineage>
</organism>
<evidence type="ECO:0000313" key="3">
    <source>
        <dbReference type="Proteomes" id="UP000887013"/>
    </source>
</evidence>
<sequence length="154" mass="17222">MEEIAKAKEEAEKRSETEKENLKELIKEVAGAKEEAEKRHQEMMNQKEQENKDLKEFMKRLGAAFNLPSENAATQNLQEVGKSNYSEQTVTENSQHSDTTATQGLHKTNGATQASNIATESSDELDDDIVVIPDPSSYIDEPMLSNYVSSNLSR</sequence>
<dbReference type="AlphaFoldDB" id="A0A8X6MYM9"/>
<feature type="region of interest" description="Disordered" evidence="1">
    <location>
        <begin position="1"/>
        <end position="22"/>
    </location>
</feature>
<feature type="region of interest" description="Disordered" evidence="1">
    <location>
        <begin position="84"/>
        <end position="127"/>
    </location>
</feature>
<evidence type="ECO:0000313" key="2">
    <source>
        <dbReference type="EMBL" id="GFS84713.1"/>
    </source>
</evidence>
<proteinExistence type="predicted"/>
<dbReference type="Proteomes" id="UP000887013">
    <property type="component" value="Unassembled WGS sequence"/>
</dbReference>
<dbReference type="OrthoDB" id="6470552at2759"/>
<feature type="compositionally biased region" description="Polar residues" evidence="1">
    <location>
        <begin position="84"/>
        <end position="120"/>
    </location>
</feature>
<dbReference type="EMBL" id="BMAW01098403">
    <property type="protein sequence ID" value="GFS84713.1"/>
    <property type="molecule type" value="Genomic_DNA"/>
</dbReference>
<accession>A0A8X6MYM9</accession>
<gene>
    <name evidence="2" type="ORF">NPIL_595171</name>
</gene>
<comment type="caution">
    <text evidence="2">The sequence shown here is derived from an EMBL/GenBank/DDBJ whole genome shotgun (WGS) entry which is preliminary data.</text>
</comment>